<feature type="region of interest" description="Disordered" evidence="1">
    <location>
        <begin position="1"/>
        <end position="79"/>
    </location>
</feature>
<proteinExistence type="predicted"/>
<name>A0ABM7LNC3_9ACTN</name>
<organism evidence="2 3">
    <name type="scientific">Actinoplanes ianthinogenes</name>
    <dbReference type="NCBI Taxonomy" id="122358"/>
    <lineage>
        <taxon>Bacteria</taxon>
        <taxon>Bacillati</taxon>
        <taxon>Actinomycetota</taxon>
        <taxon>Actinomycetes</taxon>
        <taxon>Micromonosporales</taxon>
        <taxon>Micromonosporaceae</taxon>
        <taxon>Actinoplanes</taxon>
    </lineage>
</organism>
<evidence type="ECO:0000313" key="3">
    <source>
        <dbReference type="Proteomes" id="UP000676967"/>
    </source>
</evidence>
<gene>
    <name evidence="2" type="ORF">Aiant_14340</name>
</gene>
<evidence type="ECO:0000256" key="1">
    <source>
        <dbReference type="SAM" id="MobiDB-lite"/>
    </source>
</evidence>
<protein>
    <submittedName>
        <fullName evidence="2">Uncharacterized protein</fullName>
    </submittedName>
</protein>
<accession>A0ABM7LNC3</accession>
<sequence>MPAERRQQEVRQAGEAQAQDDGRTFPPDGPEGAREPRCQDEHRGGEPEERGVDRGQAGGADASDGQRERCPEQDGSGEGGECLLALHEVFLLVEAGSSQG</sequence>
<dbReference type="Proteomes" id="UP000676967">
    <property type="component" value="Chromosome"/>
</dbReference>
<feature type="compositionally biased region" description="Basic and acidic residues" evidence="1">
    <location>
        <begin position="31"/>
        <end position="53"/>
    </location>
</feature>
<dbReference type="EMBL" id="AP023356">
    <property type="protein sequence ID" value="BCJ40777.1"/>
    <property type="molecule type" value="Genomic_DNA"/>
</dbReference>
<reference evidence="2 3" key="1">
    <citation type="submission" date="2020-08" db="EMBL/GenBank/DDBJ databases">
        <title>Whole genome shotgun sequence of Actinoplanes ianthinogenes NBRC 13996.</title>
        <authorList>
            <person name="Komaki H."/>
            <person name="Tamura T."/>
        </authorList>
    </citation>
    <scope>NUCLEOTIDE SEQUENCE [LARGE SCALE GENOMIC DNA]</scope>
    <source>
        <strain evidence="2 3">NBRC 13996</strain>
    </source>
</reference>
<evidence type="ECO:0000313" key="2">
    <source>
        <dbReference type="EMBL" id="BCJ40777.1"/>
    </source>
</evidence>
<keyword evidence="3" id="KW-1185">Reference proteome</keyword>